<protein>
    <submittedName>
        <fullName evidence="3">F-box protein At5g55150</fullName>
    </submittedName>
</protein>
<dbReference type="OrthoDB" id="600964at2759"/>
<dbReference type="Proteomes" id="UP001652660">
    <property type="component" value="Chromosome 8c"/>
</dbReference>
<dbReference type="PANTHER" id="PTHR44259:SF108">
    <property type="entry name" value="F-BOX PROTEIN SKIP23-LIKE"/>
    <property type="match status" value="1"/>
</dbReference>
<evidence type="ECO:0000259" key="1">
    <source>
        <dbReference type="Pfam" id="PF03478"/>
    </source>
</evidence>
<dbReference type="AlphaFoldDB" id="A0A6P6TWF0"/>
<dbReference type="InterPro" id="IPR050942">
    <property type="entry name" value="F-box_BR-signaling"/>
</dbReference>
<evidence type="ECO:0000313" key="3">
    <source>
        <dbReference type="RefSeq" id="XP_027082674.2"/>
    </source>
</evidence>
<organism evidence="2 3">
    <name type="scientific">Coffea arabica</name>
    <name type="common">Arabian coffee</name>
    <dbReference type="NCBI Taxonomy" id="13443"/>
    <lineage>
        <taxon>Eukaryota</taxon>
        <taxon>Viridiplantae</taxon>
        <taxon>Streptophyta</taxon>
        <taxon>Embryophyta</taxon>
        <taxon>Tracheophyta</taxon>
        <taxon>Spermatophyta</taxon>
        <taxon>Magnoliopsida</taxon>
        <taxon>eudicotyledons</taxon>
        <taxon>Gunneridae</taxon>
        <taxon>Pentapetalae</taxon>
        <taxon>asterids</taxon>
        <taxon>lamiids</taxon>
        <taxon>Gentianales</taxon>
        <taxon>Rubiaceae</taxon>
        <taxon>Ixoroideae</taxon>
        <taxon>Gardenieae complex</taxon>
        <taxon>Bertiereae - Coffeeae clade</taxon>
        <taxon>Coffeeae</taxon>
        <taxon>Coffea</taxon>
    </lineage>
</organism>
<dbReference type="GeneID" id="113705011"/>
<gene>
    <name evidence="3" type="primary">LOC113705011</name>
</gene>
<dbReference type="PANTHER" id="PTHR44259">
    <property type="entry name" value="OS07G0183000 PROTEIN-RELATED"/>
    <property type="match status" value="1"/>
</dbReference>
<dbReference type="InterPro" id="IPR005174">
    <property type="entry name" value="KIB1-4_b-propeller"/>
</dbReference>
<name>A0A6P6TWF0_COFAR</name>
<proteinExistence type="predicted"/>
<feature type="domain" description="KIB1-4 beta-propeller" evidence="1">
    <location>
        <begin position="73"/>
        <end position="371"/>
    </location>
</feature>
<reference evidence="2" key="1">
    <citation type="journal article" date="2025" name="Foods">
        <title>Unveiling the Microbial Signatures of Arabica Coffee Cherries: Insights into Ripeness Specific Diversity, Functional Traits, and Implications for Quality and Safety.</title>
        <authorList>
            <consortium name="RefSeq"/>
            <person name="Tenea G.N."/>
            <person name="Cifuentes V."/>
            <person name="Reyes P."/>
            <person name="Cevallos-Vallejos M."/>
        </authorList>
    </citation>
    <scope>NUCLEOTIDE SEQUENCE [LARGE SCALE GENOMIC DNA]</scope>
</reference>
<reference evidence="3" key="2">
    <citation type="submission" date="2025-08" db="UniProtKB">
        <authorList>
            <consortium name="RefSeq"/>
        </authorList>
    </citation>
    <scope>IDENTIFICATION</scope>
    <source>
        <tissue evidence="3">Leaves</tissue>
    </source>
</reference>
<dbReference type="Pfam" id="PF03478">
    <property type="entry name" value="Beta-prop_KIB1-4"/>
    <property type="match status" value="1"/>
</dbReference>
<sequence length="400" mass="45407">MGDWSKLQHDLLELIAQQHLTKLEDYVAFGAVCTSWRAAAAKRKNFKGLQLWQQIPCLMLAESEEENDNHREFYSLIEKEIVAKISLPKLKGKKCYESLGWLLAVGQEGDMTLLNPFSDVEIPLPPGTTFPDNDWLNTDPEIFVEIFVLSARPSETSDFVVMLVCGSVGYLAFWRQGDQNWTKIETHNAAYSAVNYHNGQFYAIDCTGTLVACDVSEPNPTKARMLTQLVRYSEESYRDQHLRDYHSNLIVDFKHLYIVLESSSSDKESLLVVTRDNYSHYADDDDQPNYGTTEFKLYEVDLSGGTWKEIHSLGNKAVFVGHSASTSLEVSSNKFSLPGIQPNHIYFTDDCWEAYKSIQEVTGGKDMGVYNLETGTIQPFYQGPRRLSNISPSIWITPKF</sequence>
<accession>A0A6P6TWF0</accession>
<keyword evidence="2" id="KW-1185">Reference proteome</keyword>
<dbReference type="RefSeq" id="XP_027082674.2">
    <property type="nucleotide sequence ID" value="XM_027226873.2"/>
</dbReference>
<evidence type="ECO:0000313" key="2">
    <source>
        <dbReference type="Proteomes" id="UP001652660"/>
    </source>
</evidence>